<proteinExistence type="predicted"/>
<dbReference type="EMBL" id="NEDP02005518">
    <property type="protein sequence ID" value="OWF39632.1"/>
    <property type="molecule type" value="Genomic_DNA"/>
</dbReference>
<evidence type="ECO:0000313" key="2">
    <source>
        <dbReference type="EMBL" id="OWF39632.1"/>
    </source>
</evidence>
<gene>
    <name evidence="2" type="ORF">KP79_PYT13569</name>
</gene>
<name>A0A210PT39_MIZYE</name>
<comment type="caution">
    <text evidence="2">The sequence shown here is derived from an EMBL/GenBank/DDBJ whole genome shotgun (WGS) entry which is preliminary data.</text>
</comment>
<organism evidence="2 3">
    <name type="scientific">Mizuhopecten yessoensis</name>
    <name type="common">Japanese scallop</name>
    <name type="synonym">Patinopecten yessoensis</name>
    <dbReference type="NCBI Taxonomy" id="6573"/>
    <lineage>
        <taxon>Eukaryota</taxon>
        <taxon>Metazoa</taxon>
        <taxon>Spiralia</taxon>
        <taxon>Lophotrochozoa</taxon>
        <taxon>Mollusca</taxon>
        <taxon>Bivalvia</taxon>
        <taxon>Autobranchia</taxon>
        <taxon>Pteriomorphia</taxon>
        <taxon>Pectinida</taxon>
        <taxon>Pectinoidea</taxon>
        <taxon>Pectinidae</taxon>
        <taxon>Mizuhopecten</taxon>
    </lineage>
</organism>
<feature type="region of interest" description="Disordered" evidence="1">
    <location>
        <begin position="368"/>
        <end position="393"/>
    </location>
</feature>
<protein>
    <submittedName>
        <fullName evidence="2">Uncharacterized protein</fullName>
    </submittedName>
</protein>
<evidence type="ECO:0000256" key="1">
    <source>
        <dbReference type="SAM" id="MobiDB-lite"/>
    </source>
</evidence>
<sequence>MYGNVQIRRFVSLELPKRKTVGLSALQNGILPLDVAQIIIQSESSLFRSANLRTSRLDLQPLYDGVHIRFLSLLDCGVLSCFDLFQQRHVFFVPVGYAGQQQELTDVIDTRYDSCSKVFGIYIFIPIVEHQIQYKDTKSFDQDLVFVAGREIAELTNMDKVYFHQSQLPNQKTMNFAGAPAVEKSGSGLYPAGYPNYAPTQPGMAHTLAPGAAPATHRQLAAAANQQYQQPAMPQNMNPSVYSPSTGVYSTLSPGYPAPSSGAFHPPSHPHAMQYTTFQSPSAYQASQYATPTYIGAPQLSAGAAYPMGIAVTNPHAPSAYNPSVASVPRAYTTQAAMSQAAMSQAAMSQAAMSQAAMSQMGYSPLGSNPLGSNPLGSNPLGSNPLGSNVPGYPNTYGFNQGYP</sequence>
<dbReference type="STRING" id="6573.A0A210PT39"/>
<dbReference type="AlphaFoldDB" id="A0A210PT39"/>
<accession>A0A210PT39</accession>
<dbReference type="OrthoDB" id="387687at2759"/>
<reference evidence="2 3" key="1">
    <citation type="journal article" date="2017" name="Nat. Ecol. Evol.">
        <title>Scallop genome provides insights into evolution of bilaterian karyotype and development.</title>
        <authorList>
            <person name="Wang S."/>
            <person name="Zhang J."/>
            <person name="Jiao W."/>
            <person name="Li J."/>
            <person name="Xun X."/>
            <person name="Sun Y."/>
            <person name="Guo X."/>
            <person name="Huan P."/>
            <person name="Dong B."/>
            <person name="Zhang L."/>
            <person name="Hu X."/>
            <person name="Sun X."/>
            <person name="Wang J."/>
            <person name="Zhao C."/>
            <person name="Wang Y."/>
            <person name="Wang D."/>
            <person name="Huang X."/>
            <person name="Wang R."/>
            <person name="Lv J."/>
            <person name="Li Y."/>
            <person name="Zhang Z."/>
            <person name="Liu B."/>
            <person name="Lu W."/>
            <person name="Hui Y."/>
            <person name="Liang J."/>
            <person name="Zhou Z."/>
            <person name="Hou R."/>
            <person name="Li X."/>
            <person name="Liu Y."/>
            <person name="Li H."/>
            <person name="Ning X."/>
            <person name="Lin Y."/>
            <person name="Zhao L."/>
            <person name="Xing Q."/>
            <person name="Dou J."/>
            <person name="Li Y."/>
            <person name="Mao J."/>
            <person name="Guo H."/>
            <person name="Dou H."/>
            <person name="Li T."/>
            <person name="Mu C."/>
            <person name="Jiang W."/>
            <person name="Fu Q."/>
            <person name="Fu X."/>
            <person name="Miao Y."/>
            <person name="Liu J."/>
            <person name="Yu Q."/>
            <person name="Li R."/>
            <person name="Liao H."/>
            <person name="Li X."/>
            <person name="Kong Y."/>
            <person name="Jiang Z."/>
            <person name="Chourrout D."/>
            <person name="Li R."/>
            <person name="Bao Z."/>
        </authorList>
    </citation>
    <scope>NUCLEOTIDE SEQUENCE [LARGE SCALE GENOMIC DNA]</scope>
    <source>
        <strain evidence="2 3">PY_sf001</strain>
    </source>
</reference>
<feature type="compositionally biased region" description="Polar residues" evidence="1">
    <location>
        <begin position="368"/>
        <end position="387"/>
    </location>
</feature>
<keyword evidence="3" id="KW-1185">Reference proteome</keyword>
<dbReference type="Proteomes" id="UP000242188">
    <property type="component" value="Unassembled WGS sequence"/>
</dbReference>
<evidence type="ECO:0000313" key="3">
    <source>
        <dbReference type="Proteomes" id="UP000242188"/>
    </source>
</evidence>